<feature type="chain" id="PRO_5012307308" description="chitinase" evidence="11">
    <location>
        <begin position="19"/>
        <end position="473"/>
    </location>
</feature>
<keyword evidence="14" id="KW-1185">Reference proteome</keyword>
<dbReference type="Proteomes" id="UP000242519">
    <property type="component" value="Unassembled WGS sequence"/>
</dbReference>
<dbReference type="PANTHER" id="PTHR11177:SF317">
    <property type="entry name" value="CHITINASE 12-RELATED"/>
    <property type="match status" value="1"/>
</dbReference>
<evidence type="ECO:0000256" key="4">
    <source>
        <dbReference type="ARBA" id="ARBA00022801"/>
    </source>
</evidence>
<evidence type="ECO:0000256" key="1">
    <source>
        <dbReference type="ARBA" id="ARBA00000822"/>
    </source>
</evidence>
<gene>
    <name evidence="13" type="ORF">B2J93_7858</name>
</gene>
<dbReference type="InterPro" id="IPR050314">
    <property type="entry name" value="Glycosyl_Hydrlase_18"/>
</dbReference>
<evidence type="ECO:0000256" key="5">
    <source>
        <dbReference type="ARBA" id="ARBA00023024"/>
    </source>
</evidence>
<dbReference type="Gene3D" id="3.10.50.10">
    <property type="match status" value="1"/>
</dbReference>
<dbReference type="GO" id="GO:0005576">
    <property type="term" value="C:extracellular region"/>
    <property type="evidence" value="ECO:0007669"/>
    <property type="project" value="TreeGrafter"/>
</dbReference>
<dbReference type="SUPFAM" id="SSF51445">
    <property type="entry name" value="(Trans)glycosidases"/>
    <property type="match status" value="1"/>
</dbReference>
<proteinExistence type="inferred from homology"/>
<dbReference type="Pfam" id="PF00704">
    <property type="entry name" value="Glyco_hydro_18"/>
    <property type="match status" value="1"/>
</dbReference>
<evidence type="ECO:0000256" key="3">
    <source>
        <dbReference type="ARBA" id="ARBA00012729"/>
    </source>
</evidence>
<name>A0A218ZCN4_9HELO</name>
<evidence type="ECO:0000256" key="2">
    <source>
        <dbReference type="ARBA" id="ARBA00008682"/>
    </source>
</evidence>
<dbReference type="GO" id="GO:0008061">
    <property type="term" value="F:chitin binding"/>
    <property type="evidence" value="ECO:0007669"/>
    <property type="project" value="InterPro"/>
</dbReference>
<dbReference type="InParanoid" id="A0A218ZCN4"/>
<dbReference type="EC" id="3.2.1.14" evidence="3"/>
<keyword evidence="5" id="KW-0146">Chitin degradation</keyword>
<dbReference type="Gene3D" id="3.20.20.80">
    <property type="entry name" value="Glycosidases"/>
    <property type="match status" value="1"/>
</dbReference>
<organism evidence="13 14">
    <name type="scientific">Diplocarpon coronariae</name>
    <dbReference type="NCBI Taxonomy" id="2795749"/>
    <lineage>
        <taxon>Eukaryota</taxon>
        <taxon>Fungi</taxon>
        <taxon>Dikarya</taxon>
        <taxon>Ascomycota</taxon>
        <taxon>Pezizomycotina</taxon>
        <taxon>Leotiomycetes</taxon>
        <taxon>Helotiales</taxon>
        <taxon>Drepanopezizaceae</taxon>
        <taxon>Diplocarpon</taxon>
    </lineage>
</organism>
<dbReference type="InterPro" id="IPR011583">
    <property type="entry name" value="Chitinase_II/V-like_cat"/>
</dbReference>
<evidence type="ECO:0000313" key="14">
    <source>
        <dbReference type="Proteomes" id="UP000242519"/>
    </source>
</evidence>
<feature type="domain" description="GH18" evidence="12">
    <location>
        <begin position="75"/>
        <end position="441"/>
    </location>
</feature>
<comment type="similarity">
    <text evidence="2">Belongs to the glycosyl hydrolase 18 family. Chitinase class V subfamily.</text>
</comment>
<dbReference type="STRING" id="503106.A0A218ZCN4"/>
<dbReference type="PROSITE" id="PS01095">
    <property type="entry name" value="GH18_1"/>
    <property type="match status" value="1"/>
</dbReference>
<keyword evidence="4 9" id="KW-0378">Hydrolase</keyword>
<dbReference type="GO" id="GO:0008843">
    <property type="term" value="F:endochitinase activity"/>
    <property type="evidence" value="ECO:0007669"/>
    <property type="project" value="UniProtKB-EC"/>
</dbReference>
<evidence type="ECO:0000256" key="6">
    <source>
        <dbReference type="ARBA" id="ARBA00023277"/>
    </source>
</evidence>
<dbReference type="InterPro" id="IPR017853">
    <property type="entry name" value="GH"/>
</dbReference>
<comment type="caution">
    <text evidence="13">The sequence shown here is derived from an EMBL/GenBank/DDBJ whole genome shotgun (WGS) entry which is preliminary data.</text>
</comment>
<evidence type="ECO:0000256" key="7">
    <source>
        <dbReference type="ARBA" id="ARBA00023295"/>
    </source>
</evidence>
<dbReference type="InterPro" id="IPR029070">
    <property type="entry name" value="Chitinase_insertion_sf"/>
</dbReference>
<dbReference type="GO" id="GO:0000272">
    <property type="term" value="P:polysaccharide catabolic process"/>
    <property type="evidence" value="ECO:0007669"/>
    <property type="project" value="UniProtKB-KW"/>
</dbReference>
<feature type="signal peptide" evidence="11">
    <location>
        <begin position="1"/>
        <end position="18"/>
    </location>
</feature>
<dbReference type="CDD" id="cd06548">
    <property type="entry name" value="GH18_chitinase"/>
    <property type="match status" value="1"/>
</dbReference>
<dbReference type="InterPro" id="IPR001579">
    <property type="entry name" value="Glyco_hydro_18_chit_AS"/>
</dbReference>
<evidence type="ECO:0000259" key="12">
    <source>
        <dbReference type="PROSITE" id="PS51910"/>
    </source>
</evidence>
<dbReference type="AlphaFoldDB" id="A0A218ZCN4"/>
<dbReference type="SMART" id="SM00636">
    <property type="entry name" value="Glyco_18"/>
    <property type="match status" value="1"/>
</dbReference>
<evidence type="ECO:0000256" key="8">
    <source>
        <dbReference type="ARBA" id="ARBA00023326"/>
    </source>
</evidence>
<evidence type="ECO:0000313" key="13">
    <source>
        <dbReference type="EMBL" id="OWP05514.1"/>
    </source>
</evidence>
<feature type="compositionally biased region" description="Basic residues" evidence="10">
    <location>
        <begin position="35"/>
        <end position="65"/>
    </location>
</feature>
<dbReference type="FunCoup" id="A0A218ZCN4">
    <property type="interactions" value="540"/>
</dbReference>
<feature type="region of interest" description="Disordered" evidence="10">
    <location>
        <begin position="24"/>
        <end position="71"/>
    </location>
</feature>
<accession>A0A218ZCN4</accession>
<dbReference type="SUPFAM" id="SSF54556">
    <property type="entry name" value="Chitinase insertion domain"/>
    <property type="match status" value="1"/>
</dbReference>
<keyword evidence="11" id="KW-0732">Signal</keyword>
<keyword evidence="8" id="KW-0624">Polysaccharide degradation</keyword>
<comment type="catalytic activity">
    <reaction evidence="1">
        <text>Random endo-hydrolysis of N-acetyl-beta-D-glucosaminide (1-&gt;4)-beta-linkages in chitin and chitodextrins.</text>
        <dbReference type="EC" id="3.2.1.14"/>
    </reaction>
</comment>
<dbReference type="InterPro" id="IPR001223">
    <property type="entry name" value="Glyco_hydro18_cat"/>
</dbReference>
<dbReference type="PROSITE" id="PS51910">
    <property type="entry name" value="GH18_2"/>
    <property type="match status" value="1"/>
</dbReference>
<keyword evidence="6" id="KW-0119">Carbohydrate metabolism</keyword>
<dbReference type="OrthoDB" id="76388at2759"/>
<keyword evidence="7 9" id="KW-0326">Glycosidase</keyword>
<dbReference type="GO" id="GO:0006032">
    <property type="term" value="P:chitin catabolic process"/>
    <property type="evidence" value="ECO:0007669"/>
    <property type="project" value="UniProtKB-KW"/>
</dbReference>
<evidence type="ECO:0000256" key="11">
    <source>
        <dbReference type="SAM" id="SignalP"/>
    </source>
</evidence>
<protein>
    <recommendedName>
        <fullName evidence="3">chitinase</fullName>
        <ecNumber evidence="3">3.2.1.14</ecNumber>
    </recommendedName>
</protein>
<sequence length="473" mass="52596">MRCSAIVSFLYLAGLAAAIPANPHPDNPTGLAKSHPAKRHQTRSHPTRSHPKKSHPNVKRKKLQRKTTGEGGQGLRAVGYYGNWDIYDRKFFITDIEDEQLTHLIYSFANVNPETGEVYLSDEHADLNYYYPGDKPSNSSEPQLYGNLKQLYLLKKKNRHLKTLLAILGYTYSPNMVPVLASAELRANFVSSAVKLVTDLGLDGLDIDYEYVTSTTEAVNMVTLLKDLRAALDKIPTNSTTSPFLLTAASPAGPAKYKLLDLPGMDKYLSFWNFMGYDYSGSWDKITAHSSNVFPDPNSNITTPFSSNNALKWYVESGVAPQRINLGMPLYGRGFANTKGIGQPFNNSGATTGSYDEANVWDYKDLTINGVETNVPEIGASYSYDATKKYLISFDNKQNAEFKATYVVKYRLGGAMWWEVSQDKQNDDSLIRAVVKSFGGRPSLENSLNHLDYPHSKYENLRKGFPGIGLATS</sequence>
<evidence type="ECO:0000256" key="10">
    <source>
        <dbReference type="SAM" id="MobiDB-lite"/>
    </source>
</evidence>
<dbReference type="PANTHER" id="PTHR11177">
    <property type="entry name" value="CHITINASE"/>
    <property type="match status" value="1"/>
</dbReference>
<reference evidence="13 14" key="1">
    <citation type="submission" date="2017-04" db="EMBL/GenBank/DDBJ databases">
        <title>Draft genome sequence of Marssonina coronaria NL1: causal agent of apple blotch.</title>
        <authorList>
            <person name="Cheng Q."/>
        </authorList>
    </citation>
    <scope>NUCLEOTIDE SEQUENCE [LARGE SCALE GENOMIC DNA]</scope>
    <source>
        <strain evidence="13 14">NL1</strain>
    </source>
</reference>
<dbReference type="EMBL" id="MZNU01000068">
    <property type="protein sequence ID" value="OWP05514.1"/>
    <property type="molecule type" value="Genomic_DNA"/>
</dbReference>
<evidence type="ECO:0000256" key="9">
    <source>
        <dbReference type="RuleBase" id="RU000489"/>
    </source>
</evidence>